<dbReference type="Proteomes" id="UP000030980">
    <property type="component" value="Unassembled WGS sequence"/>
</dbReference>
<name>A0A0B3BMM7_9PSED</name>
<evidence type="ECO:0000313" key="1">
    <source>
        <dbReference type="EMBL" id="KHO65708.1"/>
    </source>
</evidence>
<proteinExistence type="predicted"/>
<keyword evidence="2" id="KW-1185">Reference proteome</keyword>
<evidence type="ECO:0000313" key="2">
    <source>
        <dbReference type="Proteomes" id="UP000030980"/>
    </source>
</evidence>
<reference evidence="1 2" key="1">
    <citation type="submission" date="2014-11" db="EMBL/GenBank/DDBJ databases">
        <title>Genome sequence of Pseudomonas tuomuerensis JCM 14085.</title>
        <authorList>
            <person name="Shin S.-K."/>
            <person name="Yi H."/>
        </authorList>
    </citation>
    <scope>NUCLEOTIDE SEQUENCE [LARGE SCALE GENOMIC DNA]</scope>
    <source>
        <strain evidence="1 2">JCM 14085</strain>
    </source>
</reference>
<protein>
    <submittedName>
        <fullName evidence="1">Uncharacterized protein</fullName>
    </submittedName>
</protein>
<dbReference type="EMBL" id="JTAK01000002">
    <property type="protein sequence ID" value="KHO65708.1"/>
    <property type="molecule type" value="Genomic_DNA"/>
</dbReference>
<accession>A0A0B3BMM7</accession>
<sequence length="64" mass="7091">MCIDPLIMLLTILIIMRVLPIGLLSTLMALISVQISLVQAIYISRMLGREFSGLVVLSMCRVLT</sequence>
<organism evidence="1 2">
    <name type="scientific">Pseudomonas flexibilis</name>
    <dbReference type="NCBI Taxonomy" id="706570"/>
    <lineage>
        <taxon>Bacteria</taxon>
        <taxon>Pseudomonadati</taxon>
        <taxon>Pseudomonadota</taxon>
        <taxon>Gammaproteobacteria</taxon>
        <taxon>Pseudomonadales</taxon>
        <taxon>Pseudomonadaceae</taxon>
        <taxon>Pseudomonas</taxon>
    </lineage>
</organism>
<comment type="caution">
    <text evidence="1">The sequence shown here is derived from an EMBL/GenBank/DDBJ whole genome shotgun (WGS) entry which is preliminary data.</text>
</comment>
<gene>
    <name evidence="1" type="ORF">PT85_06565</name>
</gene>
<dbReference type="AlphaFoldDB" id="A0A0B3BMM7"/>